<feature type="region of interest" description="Disordered" evidence="1">
    <location>
        <begin position="1"/>
        <end position="20"/>
    </location>
</feature>
<dbReference type="InterPro" id="IPR017739">
    <property type="entry name" value="T6SS-assoc_VCA0119"/>
</dbReference>
<sequence>MDPWSLGKEPIRPEQPAGVDARYDPDFEALQAEIDKLSTPSAMGGTDWETVERLAAAILSGKSKDLLAASYFAVAAIRTRGLDDLVHVPGYRGRFSIRNNPRYPVIRTRGLDDLVHVPGYRGRFSIRNNPRYPVIRTRGLEGLAQGLQVMGDLIEHFWEDLFPPKKRMRGRAAALEWWVEKSAAALEDLKPEGAAAEAVQQYREALMRVDALLQANLDSPPLTRPLERFIDALPLQTGEAAEPAQGPAPPSLEASASTAAAAPGEVPALKKGPEDTTPQSAPAPAGAAASEPHPLRRTVENPPASAPSPGPPQEPVSGPAAPPAGVRPEPGEAGPGTQPASAVEAEKVLRGAFQAVRRTADYYLGQDLSDPRSYRLRRIASWSLIQALPPAAGGRTEVPPPMNRPLLENEWKGLEAKGSWEILIRSAEERLQSAVLWLDLNRLTAESLARMGPRCEAARDAVVHETVSLVKRLCGIEELSFSDGTPFADGATRSWLESHRHRSKTEAPETVQGAAAGAANGPDAALLEQARELAGRKRLAEAAELLQRGLCSGTSRRRQMGWRLSLCELLLGAAETQAALPQLEAVLQDIDAFQLESWDPDLAVKALRLVWRGFSAAPADDVRNRGAAILDRIARLAPADALRLAGR</sequence>
<reference evidence="3" key="1">
    <citation type="submission" date="2018-07" db="EMBL/GenBank/DDBJ databases">
        <authorList>
            <consortium name="Genoscope - CEA"/>
            <person name="William W."/>
        </authorList>
    </citation>
    <scope>NUCLEOTIDE SEQUENCE</scope>
    <source>
        <strain evidence="3">IK1</strain>
    </source>
</reference>
<feature type="compositionally biased region" description="Pro residues" evidence="1">
    <location>
        <begin position="304"/>
        <end position="314"/>
    </location>
</feature>
<dbReference type="Pfam" id="PF16989">
    <property type="entry name" value="T6SS_VasJ"/>
    <property type="match status" value="1"/>
</dbReference>
<gene>
    <name evidence="3" type="ORF">TRIP_B40444</name>
</gene>
<feature type="domain" description="ImpA N-terminal" evidence="2">
    <location>
        <begin position="135"/>
        <end position="179"/>
    </location>
</feature>
<organism evidence="3">
    <name type="scientific">Uncultured Desulfatiglans sp</name>
    <dbReference type="NCBI Taxonomy" id="1748965"/>
    <lineage>
        <taxon>Bacteria</taxon>
        <taxon>Pseudomonadati</taxon>
        <taxon>Thermodesulfobacteriota</taxon>
        <taxon>Desulfobacteria</taxon>
        <taxon>Desulfatiglandales</taxon>
        <taxon>Desulfatiglandaceae</taxon>
        <taxon>Desulfatiglans</taxon>
        <taxon>environmental samples</taxon>
    </lineage>
</organism>
<name>A0A653AFD3_UNCDX</name>
<feature type="region of interest" description="Disordered" evidence="1">
    <location>
        <begin position="495"/>
        <end position="519"/>
    </location>
</feature>
<evidence type="ECO:0000256" key="1">
    <source>
        <dbReference type="SAM" id="MobiDB-lite"/>
    </source>
</evidence>
<accession>A0A653AFD3</accession>
<feature type="domain" description="ImpA N-terminal" evidence="2">
    <location>
        <begin position="9"/>
        <end position="85"/>
    </location>
</feature>
<feature type="compositionally biased region" description="Low complexity" evidence="1">
    <location>
        <begin position="278"/>
        <end position="292"/>
    </location>
</feature>
<dbReference type="PANTHER" id="PTHR37024">
    <property type="entry name" value="TYPE VI SECRETION SYSTEM DUF2094 AND IMPA-RELATED DOMAIN PROTEIN"/>
    <property type="match status" value="1"/>
</dbReference>
<dbReference type="Pfam" id="PF06812">
    <property type="entry name" value="ImpA_N"/>
    <property type="match status" value="2"/>
</dbReference>
<dbReference type="InterPro" id="IPR010657">
    <property type="entry name" value="ImpA_N"/>
</dbReference>
<dbReference type="NCBIfam" id="TIGR03362">
    <property type="entry name" value="VI_chp_7"/>
    <property type="match status" value="1"/>
</dbReference>
<evidence type="ECO:0000313" key="3">
    <source>
        <dbReference type="EMBL" id="VBB46650.1"/>
    </source>
</evidence>
<feature type="region of interest" description="Disordered" evidence="1">
    <location>
        <begin position="239"/>
        <end position="342"/>
    </location>
</feature>
<dbReference type="AlphaFoldDB" id="A0A653AFD3"/>
<proteinExistence type="predicted"/>
<evidence type="ECO:0000259" key="2">
    <source>
        <dbReference type="Pfam" id="PF06812"/>
    </source>
</evidence>
<feature type="compositionally biased region" description="Low complexity" evidence="1">
    <location>
        <begin position="315"/>
        <end position="336"/>
    </location>
</feature>
<feature type="compositionally biased region" description="Low complexity" evidence="1">
    <location>
        <begin position="239"/>
        <end position="269"/>
    </location>
</feature>
<dbReference type="PANTHER" id="PTHR37024:SF3">
    <property type="entry name" value="TYPE VI SECRETION SYSTEM PROTEIN TSSA"/>
    <property type="match status" value="1"/>
</dbReference>
<protein>
    <submittedName>
        <fullName evidence="3">Putative Type VI secretion-associated protein, VC_A0119 family</fullName>
    </submittedName>
</protein>
<dbReference type="EMBL" id="UPXX01000031">
    <property type="protein sequence ID" value="VBB46650.1"/>
    <property type="molecule type" value="Genomic_DNA"/>
</dbReference>